<dbReference type="Pfam" id="PF01814">
    <property type="entry name" value="Hemerythrin"/>
    <property type="match status" value="1"/>
</dbReference>
<feature type="domain" description="Hemerythrin-like" evidence="1">
    <location>
        <begin position="4"/>
        <end position="124"/>
    </location>
</feature>
<accession>A0A381Z2H0</accession>
<organism evidence="2">
    <name type="scientific">marine metagenome</name>
    <dbReference type="NCBI Taxonomy" id="408172"/>
    <lineage>
        <taxon>unclassified sequences</taxon>
        <taxon>metagenomes</taxon>
        <taxon>ecological metagenomes</taxon>
    </lineage>
</organism>
<protein>
    <recommendedName>
        <fullName evidence="1">Hemerythrin-like domain-containing protein</fullName>
    </recommendedName>
</protein>
<dbReference type="Gene3D" id="1.20.120.520">
    <property type="entry name" value="nmb1532 protein domain like"/>
    <property type="match status" value="1"/>
</dbReference>
<sequence length="146" mass="17160">MTTILEFMSIDHDRLDSKIRTYSAEKLIDIERAENIFLSFKSELERHIIWEEDILFPVFERKTGIKDGGPTSVMRTEHIQIKNHLQEIKKKLHAKKIQNPCKEEVALLEVLESHNQKEENILYPGIDNLTSEQEKELMIKEMSAIK</sequence>
<dbReference type="GO" id="GO:0005886">
    <property type="term" value="C:plasma membrane"/>
    <property type="evidence" value="ECO:0007669"/>
    <property type="project" value="TreeGrafter"/>
</dbReference>
<evidence type="ECO:0000259" key="1">
    <source>
        <dbReference type="Pfam" id="PF01814"/>
    </source>
</evidence>
<proteinExistence type="predicted"/>
<evidence type="ECO:0000313" key="2">
    <source>
        <dbReference type="EMBL" id="SVA83496.1"/>
    </source>
</evidence>
<dbReference type="PANTHER" id="PTHR39966:SF3">
    <property type="entry name" value="DUF438 DOMAIN-CONTAINING PROTEIN"/>
    <property type="match status" value="1"/>
</dbReference>
<dbReference type="EMBL" id="UINC01019720">
    <property type="protein sequence ID" value="SVA83496.1"/>
    <property type="molecule type" value="Genomic_DNA"/>
</dbReference>
<dbReference type="AlphaFoldDB" id="A0A381Z2H0"/>
<dbReference type="PANTHER" id="PTHR39966">
    <property type="entry name" value="BLL2471 PROTEIN-RELATED"/>
    <property type="match status" value="1"/>
</dbReference>
<gene>
    <name evidence="2" type="ORF">METZ01_LOCUS136350</name>
</gene>
<name>A0A381Z2H0_9ZZZZ</name>
<dbReference type="InterPro" id="IPR012312">
    <property type="entry name" value="Hemerythrin-like"/>
</dbReference>
<reference evidence="2" key="1">
    <citation type="submission" date="2018-05" db="EMBL/GenBank/DDBJ databases">
        <authorList>
            <person name="Lanie J.A."/>
            <person name="Ng W.-L."/>
            <person name="Kazmierczak K.M."/>
            <person name="Andrzejewski T.M."/>
            <person name="Davidsen T.M."/>
            <person name="Wayne K.J."/>
            <person name="Tettelin H."/>
            <person name="Glass J.I."/>
            <person name="Rusch D."/>
            <person name="Podicherti R."/>
            <person name="Tsui H.-C.T."/>
            <person name="Winkler M.E."/>
        </authorList>
    </citation>
    <scope>NUCLEOTIDE SEQUENCE</scope>
</reference>